<evidence type="ECO:0000313" key="7">
    <source>
        <dbReference type="EMBL" id="CDG66716.1"/>
    </source>
</evidence>
<dbReference type="Pfam" id="PF05577">
    <property type="entry name" value="Peptidase_S28"/>
    <property type="match status" value="1"/>
</dbReference>
<dbReference type="InterPro" id="IPR029058">
    <property type="entry name" value="AB_hydrolase_fold"/>
</dbReference>
<dbReference type="Gene3D" id="3.40.50.1820">
    <property type="entry name" value="alpha/beta hydrolase"/>
    <property type="match status" value="1"/>
</dbReference>
<dbReference type="GO" id="GO:0008239">
    <property type="term" value="F:dipeptidyl-peptidase activity"/>
    <property type="evidence" value="ECO:0007669"/>
    <property type="project" value="TreeGrafter"/>
</dbReference>
<name>T2M3T6_HYDVU</name>
<evidence type="ECO:0000256" key="1">
    <source>
        <dbReference type="ARBA" id="ARBA00011079"/>
    </source>
</evidence>
<dbReference type="AlphaFoldDB" id="T2M3T6"/>
<evidence type="ECO:0000256" key="2">
    <source>
        <dbReference type="ARBA" id="ARBA00022670"/>
    </source>
</evidence>
<comment type="similarity">
    <text evidence="1">Belongs to the peptidase S28 family.</text>
</comment>
<keyword evidence="4" id="KW-0378">Hydrolase</keyword>
<dbReference type="KEGG" id="hmg:100200663"/>
<protein>
    <submittedName>
        <fullName evidence="7">Dipeptidyl peptidase 2</fullName>
    </submittedName>
</protein>
<dbReference type="GO" id="GO:0070008">
    <property type="term" value="F:serine-type exopeptidase activity"/>
    <property type="evidence" value="ECO:0007669"/>
    <property type="project" value="InterPro"/>
</dbReference>
<reference evidence="7" key="1">
    <citation type="journal article" date="2013" name="Genome Biol. Evol.">
        <title>Punctuated emergences of genetic and phenotypic innovations in eumetazoan, bilaterian, euteleostome, and hominidae ancestors.</title>
        <authorList>
            <person name="Wenger Y."/>
            <person name="Galliot B."/>
        </authorList>
    </citation>
    <scope>NUCLEOTIDE SEQUENCE</scope>
    <source>
        <tissue evidence="7">Whole animals</tissue>
    </source>
</reference>
<dbReference type="OMA" id="FSCCHAV"/>
<keyword evidence="2" id="KW-0645">Protease</keyword>
<keyword evidence="5" id="KW-0325">Glycoprotein</keyword>
<dbReference type="MEROPS" id="S28.002"/>
<dbReference type="PANTHER" id="PTHR11010">
    <property type="entry name" value="PROTEASE S28 PRO-X CARBOXYPEPTIDASE-RELATED"/>
    <property type="match status" value="1"/>
</dbReference>
<organism evidence="7">
    <name type="scientific">Hydra vulgaris</name>
    <name type="common">Hydra</name>
    <name type="synonym">Hydra attenuata</name>
    <dbReference type="NCBI Taxonomy" id="6087"/>
    <lineage>
        <taxon>Eukaryota</taxon>
        <taxon>Metazoa</taxon>
        <taxon>Cnidaria</taxon>
        <taxon>Hydrozoa</taxon>
        <taxon>Hydroidolina</taxon>
        <taxon>Anthoathecata</taxon>
        <taxon>Aplanulata</taxon>
        <taxon>Hydridae</taxon>
        <taxon>Hydra</taxon>
    </lineage>
</organism>
<dbReference type="PANTHER" id="PTHR11010:SF107">
    <property type="entry name" value="DIPEPTIDYL PEPTIDASE 2"/>
    <property type="match status" value="1"/>
</dbReference>
<dbReference type="GO" id="GO:0006508">
    <property type="term" value="P:proteolysis"/>
    <property type="evidence" value="ECO:0007669"/>
    <property type="project" value="UniProtKB-KW"/>
</dbReference>
<gene>
    <name evidence="7" type="primary">DPP7</name>
</gene>
<feature type="chain" id="PRO_5044738654" evidence="6">
    <location>
        <begin position="17"/>
        <end position="478"/>
    </location>
</feature>
<feature type="signal peptide" evidence="6">
    <location>
        <begin position="1"/>
        <end position="16"/>
    </location>
</feature>
<keyword evidence="3 6" id="KW-0732">Signal</keyword>
<dbReference type="SUPFAM" id="SSF53474">
    <property type="entry name" value="alpha/beta-Hydrolases"/>
    <property type="match status" value="1"/>
</dbReference>
<sequence length="478" mass="53796">MLRVFIASLLFCHTYCKLSEDYVEKYFVQFIDHFNFLGQAGANGQFKQRYLISDKYWSKGKGPVLFYTGNEGSIENFWENTGFVFELAQKLKGLVIFGEHRYYGKSLPFGNDSFTPANIGFLTIDQALADFAALIQHLKKSMGADNCSVFAFGGSYGGMLTAYMRYKYPHIVDGGVASSAPFLTIAGKRPRSEFFQTVTETFRKADSNCPSSVQIAFTQLMDLFNSGKEGLQQLEKVFSLCEGQMTRPFLEKQMIAWARNAFTLLSMVDYPYPAKFMADLPGHPVELACSYMQVEDKLAGLAKITDLLYGKPANCHNLYEEYVSCSDPTGCGTGPDNPPWDYQACTEMILPGGSNNITDMFPHLDFTLEMRQHYCSKRWGLGYSRLNWLATQYWGSLNDIKKASRIIFPNGDLDPWHTGGVLEDLSDSLIAIMVEGGAHHLDLRGSNPADPKSVIDARNKITEIITGWMHEDHMKKMF</sequence>
<evidence type="ECO:0000256" key="5">
    <source>
        <dbReference type="ARBA" id="ARBA00023180"/>
    </source>
</evidence>
<dbReference type="InterPro" id="IPR008758">
    <property type="entry name" value="Peptidase_S28"/>
</dbReference>
<dbReference type="Gene3D" id="1.20.120.980">
    <property type="entry name" value="Serine carboxypeptidase S28, SKS domain"/>
    <property type="match status" value="1"/>
</dbReference>
<dbReference type="EMBL" id="HAAD01000484">
    <property type="protein sequence ID" value="CDG66716.1"/>
    <property type="molecule type" value="mRNA"/>
</dbReference>
<evidence type="ECO:0000256" key="4">
    <source>
        <dbReference type="ARBA" id="ARBA00022801"/>
    </source>
</evidence>
<evidence type="ECO:0000256" key="3">
    <source>
        <dbReference type="ARBA" id="ARBA00022729"/>
    </source>
</evidence>
<dbReference type="OrthoDB" id="2130629at2759"/>
<dbReference type="InterPro" id="IPR042269">
    <property type="entry name" value="Ser_carbopepase_S28_SKS"/>
</dbReference>
<accession>T2M3T6</accession>
<evidence type="ECO:0000256" key="6">
    <source>
        <dbReference type="SAM" id="SignalP"/>
    </source>
</evidence>
<proteinExistence type="evidence at transcript level"/>